<keyword evidence="1" id="KW-1133">Transmembrane helix</keyword>
<evidence type="ECO:0000256" key="1">
    <source>
        <dbReference type="SAM" id="Phobius"/>
    </source>
</evidence>
<feature type="transmembrane region" description="Helical" evidence="1">
    <location>
        <begin position="6"/>
        <end position="26"/>
    </location>
</feature>
<dbReference type="EMBL" id="VSSQ01005908">
    <property type="protein sequence ID" value="MPM30854.1"/>
    <property type="molecule type" value="Genomic_DNA"/>
</dbReference>
<keyword evidence="1" id="KW-0812">Transmembrane</keyword>
<accession>A0A644YXZ8</accession>
<proteinExistence type="predicted"/>
<name>A0A644YXZ8_9ZZZZ</name>
<organism evidence="2">
    <name type="scientific">bioreactor metagenome</name>
    <dbReference type="NCBI Taxonomy" id="1076179"/>
    <lineage>
        <taxon>unclassified sequences</taxon>
        <taxon>metagenomes</taxon>
        <taxon>ecological metagenomes</taxon>
    </lineage>
</organism>
<reference evidence="2" key="1">
    <citation type="submission" date="2019-08" db="EMBL/GenBank/DDBJ databases">
        <authorList>
            <person name="Kucharzyk K."/>
            <person name="Murdoch R.W."/>
            <person name="Higgins S."/>
            <person name="Loffler F."/>
        </authorList>
    </citation>
    <scope>NUCLEOTIDE SEQUENCE</scope>
</reference>
<protein>
    <submittedName>
        <fullName evidence="2">Uncharacterized protein</fullName>
    </submittedName>
</protein>
<dbReference type="AlphaFoldDB" id="A0A644YXZ8"/>
<sequence>MVGVYLLTGAECGLCIAVGITLTASVTDIPRRLRAGCDVGERSGAGIRQRFVLLAHQADEHNEGLQPGGGYLQIKAAAIPG</sequence>
<comment type="caution">
    <text evidence="2">The sequence shown here is derived from an EMBL/GenBank/DDBJ whole genome shotgun (WGS) entry which is preliminary data.</text>
</comment>
<gene>
    <name evidence="2" type="ORF">SDC9_77405</name>
</gene>
<keyword evidence="1" id="KW-0472">Membrane</keyword>
<evidence type="ECO:0000313" key="2">
    <source>
        <dbReference type="EMBL" id="MPM30854.1"/>
    </source>
</evidence>